<evidence type="ECO:0000256" key="1">
    <source>
        <dbReference type="SAM" id="SignalP"/>
    </source>
</evidence>
<reference evidence="2 3" key="1">
    <citation type="journal article" date="2021" name="BMC Genomics">
        <title>Datura genome reveals duplications of psychoactive alkaloid biosynthetic genes and high mutation rate following tissue culture.</title>
        <authorList>
            <person name="Rajewski A."/>
            <person name="Carter-House D."/>
            <person name="Stajich J."/>
            <person name="Litt A."/>
        </authorList>
    </citation>
    <scope>NUCLEOTIDE SEQUENCE [LARGE SCALE GENOMIC DNA]</scope>
    <source>
        <strain evidence="2">AR-01</strain>
    </source>
</reference>
<dbReference type="EMBL" id="JACEIK010003076">
    <property type="protein sequence ID" value="MCD9640174.1"/>
    <property type="molecule type" value="Genomic_DNA"/>
</dbReference>
<name>A0ABS8V0G8_DATST</name>
<comment type="caution">
    <text evidence="2">The sequence shown here is derived from an EMBL/GenBank/DDBJ whole genome shotgun (WGS) entry which is preliminary data.</text>
</comment>
<dbReference type="Proteomes" id="UP000823775">
    <property type="component" value="Unassembled WGS sequence"/>
</dbReference>
<sequence length="103" mass="11367">MDLRLFLLGLELDSVASIPTLTRIGFCKSLAVWDCPAHCGLHCARGLAWRGACIIDPIGVSLTLQKATISNTRLTIVKVHVEIDLERILLNGSQWRSEIKKEG</sequence>
<evidence type="ECO:0000313" key="2">
    <source>
        <dbReference type="EMBL" id="MCD9640174.1"/>
    </source>
</evidence>
<keyword evidence="1" id="KW-0732">Signal</keyword>
<accession>A0ABS8V0G8</accession>
<proteinExistence type="predicted"/>
<organism evidence="2 3">
    <name type="scientific">Datura stramonium</name>
    <name type="common">Jimsonweed</name>
    <name type="synonym">Common thornapple</name>
    <dbReference type="NCBI Taxonomy" id="4076"/>
    <lineage>
        <taxon>Eukaryota</taxon>
        <taxon>Viridiplantae</taxon>
        <taxon>Streptophyta</taxon>
        <taxon>Embryophyta</taxon>
        <taxon>Tracheophyta</taxon>
        <taxon>Spermatophyta</taxon>
        <taxon>Magnoliopsida</taxon>
        <taxon>eudicotyledons</taxon>
        <taxon>Gunneridae</taxon>
        <taxon>Pentapetalae</taxon>
        <taxon>asterids</taxon>
        <taxon>lamiids</taxon>
        <taxon>Solanales</taxon>
        <taxon>Solanaceae</taxon>
        <taxon>Solanoideae</taxon>
        <taxon>Datureae</taxon>
        <taxon>Datura</taxon>
    </lineage>
</organism>
<keyword evidence="3" id="KW-1185">Reference proteome</keyword>
<feature type="signal peptide" evidence="1">
    <location>
        <begin position="1"/>
        <end position="17"/>
    </location>
</feature>
<protein>
    <submittedName>
        <fullName evidence="2">Uncharacterized protein</fullName>
    </submittedName>
</protein>
<gene>
    <name evidence="2" type="ORF">HAX54_025319</name>
</gene>
<feature type="chain" id="PRO_5045838158" evidence="1">
    <location>
        <begin position="18"/>
        <end position="103"/>
    </location>
</feature>
<evidence type="ECO:0000313" key="3">
    <source>
        <dbReference type="Proteomes" id="UP000823775"/>
    </source>
</evidence>